<dbReference type="STRING" id="550983.A4R26_30155"/>
<comment type="caution">
    <text evidence="1">The sequence shown here is derived from an EMBL/GenBank/DDBJ whole genome shotgun (WGS) entry which is preliminary data.</text>
</comment>
<dbReference type="AlphaFoldDB" id="A0A1V9EV75"/>
<proteinExistence type="predicted"/>
<protein>
    <submittedName>
        <fullName evidence="1">Uncharacterized protein</fullName>
    </submittedName>
</protein>
<reference evidence="2" key="1">
    <citation type="submission" date="2016-04" db="EMBL/GenBank/DDBJ databases">
        <authorList>
            <person name="Chen L."/>
            <person name="Zhuang W."/>
            <person name="Wang G."/>
        </authorList>
    </citation>
    <scope>NUCLEOTIDE SEQUENCE [LARGE SCALE GENOMIC DNA]</scope>
    <source>
        <strain evidence="2">208</strain>
    </source>
</reference>
<sequence length="66" mass="7586">MKMKYLYSSIFYCADSYISNRNIYSSSELAIAAMGVQISLDGNKRQHSHDKKGRLNLLYVLCICMQ</sequence>
<dbReference type="Proteomes" id="UP000192276">
    <property type="component" value="Unassembled WGS sequence"/>
</dbReference>
<name>A0A1V9EV75_9BACT</name>
<accession>A0A1V9EV75</accession>
<keyword evidence="2" id="KW-1185">Reference proteome</keyword>
<organism evidence="1 2">
    <name type="scientific">Niastella populi</name>
    <dbReference type="NCBI Taxonomy" id="550983"/>
    <lineage>
        <taxon>Bacteria</taxon>
        <taxon>Pseudomonadati</taxon>
        <taxon>Bacteroidota</taxon>
        <taxon>Chitinophagia</taxon>
        <taxon>Chitinophagales</taxon>
        <taxon>Chitinophagaceae</taxon>
        <taxon>Niastella</taxon>
    </lineage>
</organism>
<gene>
    <name evidence="1" type="ORF">A4R26_30155</name>
</gene>
<dbReference type="EMBL" id="LWBP01000222">
    <property type="protein sequence ID" value="OQP49981.1"/>
    <property type="molecule type" value="Genomic_DNA"/>
</dbReference>
<evidence type="ECO:0000313" key="1">
    <source>
        <dbReference type="EMBL" id="OQP49981.1"/>
    </source>
</evidence>
<evidence type="ECO:0000313" key="2">
    <source>
        <dbReference type="Proteomes" id="UP000192276"/>
    </source>
</evidence>